<reference evidence="6 7" key="1">
    <citation type="submission" date="2023-05" db="EMBL/GenBank/DDBJ databases">
        <title>Lithophilousrod everest ZFBP1038 complete genpme.</title>
        <authorList>
            <person name="Tian M."/>
        </authorList>
    </citation>
    <scope>NUCLEOTIDE SEQUENCE [LARGE SCALE GENOMIC DNA]</scope>
    <source>
        <strain evidence="6 7">ZFBP1038</strain>
    </source>
</reference>
<evidence type="ECO:0000256" key="4">
    <source>
        <dbReference type="PIRNR" id="PIRNR001338"/>
    </source>
</evidence>
<dbReference type="EC" id="5.4.99.18" evidence="3 4"/>
<sequence length="171" mass="17379">MSASRAVVGVVMGSDSDWPTMQAATEALTEFGVPWEADVVSAHRMPSEMLDYGREASSRGIRVIVAGAGGAAHLPGMLAAVTPLPVIGVPVALKYLDGMDSLLSIVQMPAGVPVATVSIGGARNAGLLAVRMLAAGDTEAALELRGKIVEFQAGLSEAAKAKGAALRSGLR</sequence>
<gene>
    <name evidence="3 6" type="primary">purE</name>
    <name evidence="6" type="ORF">LWF01_11350</name>
</gene>
<dbReference type="Proteomes" id="UP001209083">
    <property type="component" value="Chromosome"/>
</dbReference>
<dbReference type="HAMAP" id="MF_01929">
    <property type="entry name" value="PurE_classI"/>
    <property type="match status" value="1"/>
</dbReference>
<keyword evidence="1 3" id="KW-0658">Purine biosynthesis</keyword>
<dbReference type="InterPro" id="IPR000031">
    <property type="entry name" value="PurE_dom"/>
</dbReference>
<protein>
    <recommendedName>
        <fullName evidence="3 4">N5-carboxyaminoimidazole ribonucleotide mutase</fullName>
        <shortName evidence="3 4">N5-CAIR mutase</shortName>
        <ecNumber evidence="3 4">5.4.99.18</ecNumber>
    </recommendedName>
    <alternativeName>
        <fullName evidence="3">5-(carboxyamino)imidazole ribonucleotide mutase</fullName>
    </alternativeName>
</protein>
<accession>A0ABY8QP45</accession>
<dbReference type="PANTHER" id="PTHR23046">
    <property type="entry name" value="PHOSPHORIBOSYLAMINOIMIDAZOLE CARBOXYLASE CATALYTIC SUBUNIT"/>
    <property type="match status" value="1"/>
</dbReference>
<name>A0ABY8QP45_9MICO</name>
<dbReference type="GO" id="GO:0034023">
    <property type="term" value="F:5-(carboxyamino)imidazole ribonucleotide mutase activity"/>
    <property type="evidence" value="ECO:0007669"/>
    <property type="project" value="UniProtKB-EC"/>
</dbReference>
<comment type="catalytic activity">
    <reaction evidence="3 4">
        <text>5-carboxyamino-1-(5-phospho-D-ribosyl)imidazole + H(+) = 5-amino-1-(5-phospho-D-ribosyl)imidazole-4-carboxylate</text>
        <dbReference type="Rhea" id="RHEA:13193"/>
        <dbReference type="ChEBI" id="CHEBI:15378"/>
        <dbReference type="ChEBI" id="CHEBI:58730"/>
        <dbReference type="ChEBI" id="CHEBI:77657"/>
        <dbReference type="EC" id="5.4.99.18"/>
    </reaction>
</comment>
<evidence type="ECO:0000256" key="3">
    <source>
        <dbReference type="HAMAP-Rule" id="MF_01929"/>
    </source>
</evidence>
<organism evidence="6 7">
    <name type="scientific">Saxibacter everestensis</name>
    <dbReference type="NCBI Taxonomy" id="2909229"/>
    <lineage>
        <taxon>Bacteria</taxon>
        <taxon>Bacillati</taxon>
        <taxon>Actinomycetota</taxon>
        <taxon>Actinomycetes</taxon>
        <taxon>Micrococcales</taxon>
        <taxon>Brevibacteriaceae</taxon>
        <taxon>Saxibacter</taxon>
    </lineage>
</organism>
<dbReference type="PANTHER" id="PTHR23046:SF2">
    <property type="entry name" value="PHOSPHORIBOSYLAMINOIMIDAZOLE CARBOXYLASE"/>
    <property type="match status" value="1"/>
</dbReference>
<dbReference type="NCBIfam" id="TIGR01162">
    <property type="entry name" value="purE"/>
    <property type="match status" value="1"/>
</dbReference>
<dbReference type="InterPro" id="IPR033747">
    <property type="entry name" value="PurE_ClassI"/>
</dbReference>
<keyword evidence="2 3" id="KW-0413">Isomerase</keyword>
<comment type="pathway">
    <text evidence="3 4">Purine metabolism; IMP biosynthesis via de novo pathway; 5-amino-1-(5-phospho-D-ribosyl)imidazole-4-carboxylate from 5-amino-1-(5-phospho-D-ribosyl)imidazole (N5-CAIR route): step 2/2.</text>
</comment>
<dbReference type="Pfam" id="PF00731">
    <property type="entry name" value="AIRC"/>
    <property type="match status" value="1"/>
</dbReference>
<evidence type="ECO:0000313" key="6">
    <source>
        <dbReference type="EMBL" id="WGW10723.1"/>
    </source>
</evidence>
<evidence type="ECO:0000259" key="5">
    <source>
        <dbReference type="SMART" id="SM01001"/>
    </source>
</evidence>
<evidence type="ECO:0000256" key="1">
    <source>
        <dbReference type="ARBA" id="ARBA00022755"/>
    </source>
</evidence>
<evidence type="ECO:0000313" key="7">
    <source>
        <dbReference type="Proteomes" id="UP001209083"/>
    </source>
</evidence>
<dbReference type="GO" id="GO:0004638">
    <property type="term" value="F:phosphoribosylaminoimidazole carboxylase activity"/>
    <property type="evidence" value="ECO:0007669"/>
    <property type="project" value="UniProtKB-EC"/>
</dbReference>
<dbReference type="SMART" id="SM01001">
    <property type="entry name" value="AIRC"/>
    <property type="match status" value="1"/>
</dbReference>
<dbReference type="SUPFAM" id="SSF52255">
    <property type="entry name" value="N5-CAIR mutase (phosphoribosylaminoimidazole carboxylase, PurE)"/>
    <property type="match status" value="1"/>
</dbReference>
<feature type="binding site" evidence="3">
    <location>
        <position position="17"/>
    </location>
    <ligand>
        <name>substrate</name>
    </ligand>
</feature>
<feature type="binding site" evidence="3">
    <location>
        <position position="14"/>
    </location>
    <ligand>
        <name>substrate</name>
    </ligand>
</feature>
<feature type="binding site" evidence="3">
    <location>
        <position position="44"/>
    </location>
    <ligand>
        <name>substrate</name>
    </ligand>
</feature>
<proteinExistence type="inferred from homology"/>
<comment type="similarity">
    <text evidence="3">Belongs to the AIR carboxylase family. Class I subfamily.</text>
</comment>
<keyword evidence="6" id="KW-0456">Lyase</keyword>
<dbReference type="Gene3D" id="3.40.50.1970">
    <property type="match status" value="1"/>
</dbReference>
<dbReference type="InterPro" id="IPR024694">
    <property type="entry name" value="PurE_prokaryotes"/>
</dbReference>
<keyword evidence="7" id="KW-1185">Reference proteome</keyword>
<dbReference type="PIRSF" id="PIRSF001338">
    <property type="entry name" value="AIR_carboxylase"/>
    <property type="match status" value="1"/>
</dbReference>
<dbReference type="EMBL" id="CP090958">
    <property type="protein sequence ID" value="WGW10723.1"/>
    <property type="molecule type" value="Genomic_DNA"/>
</dbReference>
<feature type="domain" description="PurE" evidence="5">
    <location>
        <begin position="6"/>
        <end position="159"/>
    </location>
</feature>
<comment type="function">
    <text evidence="3 4">Catalyzes the conversion of N5-carboxyaminoimidazole ribonucleotide (N5-CAIR) to 4-carboxy-5-aminoimidazole ribonucleotide (CAIR).</text>
</comment>
<evidence type="ECO:0000256" key="2">
    <source>
        <dbReference type="ARBA" id="ARBA00023235"/>
    </source>
</evidence>
<dbReference type="RefSeq" id="WP_349637505.1">
    <property type="nucleotide sequence ID" value="NZ_CP090958.1"/>
</dbReference>